<dbReference type="Proteomes" id="UP001331761">
    <property type="component" value="Unassembled WGS sequence"/>
</dbReference>
<dbReference type="PROSITE" id="PS01239">
    <property type="entry name" value="DYNEIN_LIGHT_1"/>
    <property type="match status" value="1"/>
</dbReference>
<dbReference type="PANTHER" id="PTHR11886:SF55">
    <property type="entry name" value="DYNEIN LIGHT CHAIN 2, CYTOPLASMIC-RELATED"/>
    <property type="match status" value="1"/>
</dbReference>
<dbReference type="Gene3D" id="3.30.740.10">
    <property type="entry name" value="Protein Inhibitor Of Neuronal Nitric Oxide Synthase"/>
    <property type="match status" value="1"/>
</dbReference>
<evidence type="ECO:0000313" key="10">
    <source>
        <dbReference type="Proteomes" id="UP001331761"/>
    </source>
</evidence>
<dbReference type="SUPFAM" id="SSF54648">
    <property type="entry name" value="DLC"/>
    <property type="match status" value="1"/>
</dbReference>
<evidence type="ECO:0000256" key="3">
    <source>
        <dbReference type="ARBA" id="ARBA00022490"/>
    </source>
</evidence>
<dbReference type="SMART" id="SM01375">
    <property type="entry name" value="Dynein_light"/>
    <property type="match status" value="1"/>
</dbReference>
<dbReference type="GO" id="GO:0045505">
    <property type="term" value="F:dynein intermediate chain binding"/>
    <property type="evidence" value="ECO:0007669"/>
    <property type="project" value="TreeGrafter"/>
</dbReference>
<dbReference type="InterPro" id="IPR037177">
    <property type="entry name" value="DLC_sf"/>
</dbReference>
<keyword evidence="10" id="KW-1185">Reference proteome</keyword>
<dbReference type="EMBL" id="WIXE01023405">
    <property type="protein sequence ID" value="KAK5966539.1"/>
    <property type="molecule type" value="Genomic_DNA"/>
</dbReference>
<gene>
    <name evidence="9" type="ORF">GCK32_002601</name>
</gene>
<keyword evidence="7 8" id="KW-0206">Cytoskeleton</keyword>
<name>A0AAN8IA38_TRICO</name>
<dbReference type="GO" id="GO:0005868">
    <property type="term" value="C:cytoplasmic dynein complex"/>
    <property type="evidence" value="ECO:0007669"/>
    <property type="project" value="TreeGrafter"/>
</dbReference>
<keyword evidence="5 8" id="KW-0243">Dynein</keyword>
<dbReference type="InterPro" id="IPR019763">
    <property type="entry name" value="Dynein_light_1/2_CS"/>
</dbReference>
<organism evidence="9 10">
    <name type="scientific">Trichostrongylus colubriformis</name>
    <name type="common">Black scour worm</name>
    <dbReference type="NCBI Taxonomy" id="6319"/>
    <lineage>
        <taxon>Eukaryota</taxon>
        <taxon>Metazoa</taxon>
        <taxon>Ecdysozoa</taxon>
        <taxon>Nematoda</taxon>
        <taxon>Chromadorea</taxon>
        <taxon>Rhabditida</taxon>
        <taxon>Rhabditina</taxon>
        <taxon>Rhabditomorpha</taxon>
        <taxon>Strongyloidea</taxon>
        <taxon>Trichostrongylidae</taxon>
        <taxon>Trichostrongylus</taxon>
    </lineage>
</organism>
<comment type="similarity">
    <text evidence="2 8">Belongs to the dynein light chain family.</text>
</comment>
<keyword evidence="4 8" id="KW-0493">Microtubule</keyword>
<evidence type="ECO:0000256" key="4">
    <source>
        <dbReference type="ARBA" id="ARBA00022701"/>
    </source>
</evidence>
<proteinExistence type="inferred from homology"/>
<keyword evidence="6 8" id="KW-0505">Motor protein</keyword>
<keyword evidence="3 8" id="KW-0963">Cytoplasm</keyword>
<dbReference type="InterPro" id="IPR001372">
    <property type="entry name" value="Dynein_light_chain_typ-1/2"/>
</dbReference>
<evidence type="ECO:0000256" key="6">
    <source>
        <dbReference type="ARBA" id="ARBA00023175"/>
    </source>
</evidence>
<accession>A0AAN8IA38</accession>
<dbReference type="PANTHER" id="PTHR11886">
    <property type="entry name" value="DYNEIN LIGHT CHAIN"/>
    <property type="match status" value="1"/>
</dbReference>
<comment type="caution">
    <text evidence="9">The sequence shown here is derived from an EMBL/GenBank/DDBJ whole genome shotgun (WGS) entry which is preliminary data.</text>
</comment>
<reference evidence="9 10" key="1">
    <citation type="submission" date="2019-10" db="EMBL/GenBank/DDBJ databases">
        <title>Assembly and Annotation for the nematode Trichostrongylus colubriformis.</title>
        <authorList>
            <person name="Martin J."/>
        </authorList>
    </citation>
    <scope>NUCLEOTIDE SEQUENCE [LARGE SCALE GENOMIC DNA]</scope>
    <source>
        <strain evidence="9">G859</strain>
        <tissue evidence="9">Whole worm</tissue>
    </source>
</reference>
<evidence type="ECO:0000256" key="2">
    <source>
        <dbReference type="ARBA" id="ARBA00010156"/>
    </source>
</evidence>
<dbReference type="GO" id="GO:0005874">
    <property type="term" value="C:microtubule"/>
    <property type="evidence" value="ECO:0007669"/>
    <property type="project" value="UniProtKB-KW"/>
</dbReference>
<dbReference type="GO" id="GO:0007017">
    <property type="term" value="P:microtubule-based process"/>
    <property type="evidence" value="ECO:0007669"/>
    <property type="project" value="InterPro"/>
</dbReference>
<evidence type="ECO:0000256" key="1">
    <source>
        <dbReference type="ARBA" id="ARBA00004245"/>
    </source>
</evidence>
<dbReference type="Pfam" id="PF01221">
    <property type="entry name" value="Dynein_light"/>
    <property type="match status" value="1"/>
</dbReference>
<evidence type="ECO:0000313" key="9">
    <source>
        <dbReference type="EMBL" id="KAK5966539.1"/>
    </source>
</evidence>
<comment type="subcellular location">
    <subcellularLocation>
        <location evidence="1 8">Cytoplasm</location>
        <location evidence="1 8">Cytoskeleton</location>
    </subcellularLocation>
</comment>
<evidence type="ECO:0000256" key="7">
    <source>
        <dbReference type="ARBA" id="ARBA00023212"/>
    </source>
</evidence>
<protein>
    <recommendedName>
        <fullName evidence="8">Dynein light chain</fullName>
    </recommendedName>
</protein>
<sequence>MAIHFEAGSLLLATIFTFENPAISFRYTIRHDPTTITFLRFCDIPNKAVMSDDKMEVKESDMDEAEQQIVIGVVREAQRLYNIDKDVAAFIKEELDKQLGATWHIICGKCFGSRVSYEMGHFLLLKCNKVNVMIFKCGY</sequence>
<dbReference type="AlphaFoldDB" id="A0AAN8IA38"/>
<evidence type="ECO:0000256" key="8">
    <source>
        <dbReference type="RuleBase" id="RU365010"/>
    </source>
</evidence>
<dbReference type="FunFam" id="3.30.740.10:FF:000006">
    <property type="entry name" value="Dynein light chain"/>
    <property type="match status" value="1"/>
</dbReference>
<evidence type="ECO:0000256" key="5">
    <source>
        <dbReference type="ARBA" id="ARBA00023017"/>
    </source>
</evidence>